<feature type="signal peptide" evidence="1">
    <location>
        <begin position="1"/>
        <end position="18"/>
    </location>
</feature>
<evidence type="ECO:0000313" key="3">
    <source>
        <dbReference type="Proteomes" id="UP001058072"/>
    </source>
</evidence>
<dbReference type="RefSeq" id="WP_212724735.1">
    <property type="nucleotide sequence ID" value="NZ_CP071250.1"/>
</dbReference>
<dbReference type="InterPro" id="IPR022118">
    <property type="entry name" value="Peptidase_C70_AvrRpt2"/>
</dbReference>
<gene>
    <name evidence="2" type="ORF">J0J70_01400</name>
</gene>
<organism evidence="2 3">
    <name type="scientific">Turicibacter bilis</name>
    <dbReference type="NCBI Taxonomy" id="2735723"/>
    <lineage>
        <taxon>Bacteria</taxon>
        <taxon>Bacillati</taxon>
        <taxon>Bacillota</taxon>
        <taxon>Erysipelotrichia</taxon>
        <taxon>Erysipelotrichales</taxon>
        <taxon>Turicibacteraceae</taxon>
        <taxon>Turicibacter</taxon>
    </lineage>
</organism>
<keyword evidence="1" id="KW-0732">Signal</keyword>
<dbReference type="EMBL" id="CP071250">
    <property type="protein sequence ID" value="UUF08708.1"/>
    <property type="molecule type" value="Genomic_DNA"/>
</dbReference>
<feature type="chain" id="PRO_5040188643" description="Peptidase C39-like domain-containing protein" evidence="1">
    <location>
        <begin position="19"/>
        <end position="319"/>
    </location>
</feature>
<evidence type="ECO:0000313" key="2">
    <source>
        <dbReference type="EMBL" id="UUF08708.1"/>
    </source>
</evidence>
<evidence type="ECO:0008006" key="4">
    <source>
        <dbReference type="Google" id="ProtNLM"/>
    </source>
</evidence>
<dbReference type="Proteomes" id="UP001058072">
    <property type="component" value="Chromosome"/>
</dbReference>
<dbReference type="Pfam" id="PF12385">
    <property type="entry name" value="Peptidase_C70"/>
    <property type="match status" value="1"/>
</dbReference>
<dbReference type="AlphaFoldDB" id="A0A9Q9CS10"/>
<name>A0A9Q9CS10_9FIRM</name>
<evidence type="ECO:0000256" key="1">
    <source>
        <dbReference type="SAM" id="SignalP"/>
    </source>
</evidence>
<sequence length="319" mass="36033">MKKLIFTSLLMALGVVTACQNNPTTDGSNHAVTIEKTKPDFIEGEDFDEYGGADAYAFAGDNPTSRFYVNPDFYHLTSDEILTIIPSFKTMQQTTEWSCGNAVALMTLTHMGKTDLSEWDIAVAMGSSVDEDEENALPGTANNFYEYGTNVEEMYNFFSNLEGFEVIETSYKTNYTEEDLVKEEDGVTPSNIGNLYPTFSSSSLYASENSDETSAWVDDAKDSYFVKWLTSHLEAGRPIMVEWGDWDGHWVAIIGYDNNGTPSIGDDTLIFADPYDTSDHWQDGYSIFPLEKFFYMWQDRKVAPKPYQLQPYIIIDKKL</sequence>
<accession>A0A9Q9CS10</accession>
<proteinExistence type="predicted"/>
<protein>
    <recommendedName>
        <fullName evidence="4">Peptidase C39-like domain-containing protein</fullName>
    </recommendedName>
</protein>
<dbReference type="PROSITE" id="PS51257">
    <property type="entry name" value="PROKAR_LIPOPROTEIN"/>
    <property type="match status" value="1"/>
</dbReference>
<reference evidence="2" key="1">
    <citation type="submission" date="2021-03" db="EMBL/GenBank/DDBJ databases">
        <title>Comparative Genomics and Metabolomics in the genus Turicibacter.</title>
        <authorList>
            <person name="Maki J."/>
            <person name="Looft T."/>
        </authorList>
    </citation>
    <scope>NUCLEOTIDE SEQUENCE</scope>
    <source>
        <strain evidence="2">ISU324</strain>
    </source>
</reference>